<proteinExistence type="predicted"/>
<dbReference type="Gene3D" id="3.30.310.250">
    <property type="entry name" value="Sporulation inhibitor of replication protein SirA"/>
    <property type="match status" value="1"/>
</dbReference>
<evidence type="ECO:0008006" key="3">
    <source>
        <dbReference type="Google" id="ProtNLM"/>
    </source>
</evidence>
<organism evidence="1 2">
    <name type="scientific">Priestia endophytica DSM 13796</name>
    <dbReference type="NCBI Taxonomy" id="1121089"/>
    <lineage>
        <taxon>Bacteria</taxon>
        <taxon>Bacillati</taxon>
        <taxon>Bacillota</taxon>
        <taxon>Bacilli</taxon>
        <taxon>Bacillales</taxon>
        <taxon>Bacillaceae</taxon>
        <taxon>Priestia</taxon>
    </lineage>
</organism>
<dbReference type="Pfam" id="PF10747">
    <property type="entry name" value="SirA"/>
    <property type="match status" value="1"/>
</dbReference>
<name>A0A1I6ABX5_9BACI</name>
<protein>
    <recommendedName>
        <fullName evidence="3">Sporulation inhibitor of replication protein SirA</fullName>
    </recommendedName>
</protein>
<comment type="caution">
    <text evidence="1">The sequence shown here is derived from an EMBL/GenBank/DDBJ whole genome shotgun (WGS) entry which is preliminary data.</text>
</comment>
<sequence length="148" mass="17603">MRTYELYSIKEPFWTHYGARPEMIAGLLKEYKYKEHVYYKEIEKQVRYITNLVPVLEVREYLRDGFAGLPRFRVFMRGSLLVCQQNGSEAALCMNDHLMILHANGPYKIEHLVLKLLATYDSRYFITNSENGHYNWLKSPVEDQRKFG</sequence>
<dbReference type="GeneID" id="93711242"/>
<gene>
    <name evidence="1" type="ORF">SAMN02745910_02597</name>
</gene>
<dbReference type="Proteomes" id="UP000182762">
    <property type="component" value="Unassembled WGS sequence"/>
</dbReference>
<keyword evidence="2" id="KW-1185">Reference proteome</keyword>
<accession>A0A1I6ABX5</accession>
<dbReference type="RefSeq" id="WP_061805298.1">
    <property type="nucleotide sequence ID" value="NZ_FOXX01000006.1"/>
</dbReference>
<dbReference type="InterPro" id="IPR019683">
    <property type="entry name" value="SirA"/>
</dbReference>
<dbReference type="EMBL" id="FOXX01000006">
    <property type="protein sequence ID" value="SFQ66175.1"/>
    <property type="molecule type" value="Genomic_DNA"/>
</dbReference>
<dbReference type="InterPro" id="IPR038449">
    <property type="entry name" value="SirA_sf"/>
</dbReference>
<evidence type="ECO:0000313" key="1">
    <source>
        <dbReference type="EMBL" id="SFQ66175.1"/>
    </source>
</evidence>
<reference evidence="1 2" key="1">
    <citation type="submission" date="2016-10" db="EMBL/GenBank/DDBJ databases">
        <authorList>
            <person name="Varghese N."/>
            <person name="Submissions S."/>
        </authorList>
    </citation>
    <scope>NUCLEOTIDE SEQUENCE [LARGE SCALE GENOMIC DNA]</scope>
    <source>
        <strain evidence="1 2">DSM 13796</strain>
    </source>
</reference>
<evidence type="ECO:0000313" key="2">
    <source>
        <dbReference type="Proteomes" id="UP000182762"/>
    </source>
</evidence>